<organism evidence="2 3">
    <name type="scientific">Xylaria multiplex</name>
    <dbReference type="NCBI Taxonomy" id="323545"/>
    <lineage>
        <taxon>Eukaryota</taxon>
        <taxon>Fungi</taxon>
        <taxon>Dikarya</taxon>
        <taxon>Ascomycota</taxon>
        <taxon>Pezizomycotina</taxon>
        <taxon>Sordariomycetes</taxon>
        <taxon>Xylariomycetidae</taxon>
        <taxon>Xylariales</taxon>
        <taxon>Xylariaceae</taxon>
        <taxon>Xylaria</taxon>
    </lineage>
</organism>
<evidence type="ECO:0000313" key="2">
    <source>
        <dbReference type="EMBL" id="KAF2968188.1"/>
    </source>
</evidence>
<dbReference type="Proteomes" id="UP000481858">
    <property type="component" value="Unassembled WGS sequence"/>
</dbReference>
<gene>
    <name evidence="2" type="ORF">GQX73_g5365</name>
</gene>
<accession>A0A7C8MQU3</accession>
<evidence type="ECO:0000313" key="3">
    <source>
        <dbReference type="Proteomes" id="UP000481858"/>
    </source>
</evidence>
<dbReference type="EMBL" id="WUBL01000055">
    <property type="protein sequence ID" value="KAF2968188.1"/>
    <property type="molecule type" value="Genomic_DNA"/>
</dbReference>
<comment type="caution">
    <text evidence="2">The sequence shown here is derived from an EMBL/GenBank/DDBJ whole genome shotgun (WGS) entry which is preliminary data.</text>
</comment>
<keyword evidence="1" id="KW-1133">Transmembrane helix</keyword>
<sequence>MRRIEALTASLTTDKRQMDVINSMLDALPDESVWQQRLDHWSLAKRRIELYERDVCAAVCGLANAEPVRTDAAARRVLKIAVLCAQEEARVNREMAAASREIAEAAKQDTASMKTIAVMTMAFLPGTFFVALFSMPSLHWDQTYVITDRFWVYWVFTLPVTAFVF</sequence>
<reference evidence="2 3" key="1">
    <citation type="submission" date="2019-12" db="EMBL/GenBank/DDBJ databases">
        <title>Draft genome sequence of the ascomycete Xylaria multiplex DSM 110363.</title>
        <authorList>
            <person name="Buettner E."/>
            <person name="Kellner H."/>
        </authorList>
    </citation>
    <scope>NUCLEOTIDE SEQUENCE [LARGE SCALE GENOMIC DNA]</scope>
    <source>
        <strain evidence="2 3">DSM 110363</strain>
    </source>
</reference>
<proteinExistence type="predicted"/>
<keyword evidence="1" id="KW-0812">Transmembrane</keyword>
<dbReference type="Gene3D" id="1.20.58.340">
    <property type="entry name" value="Magnesium transport protein CorA, transmembrane region"/>
    <property type="match status" value="1"/>
</dbReference>
<keyword evidence="1" id="KW-0472">Membrane</keyword>
<name>A0A7C8MQU3_9PEZI</name>
<dbReference type="AlphaFoldDB" id="A0A7C8MQU3"/>
<dbReference type="OrthoDB" id="1046782at2759"/>
<keyword evidence="3" id="KW-1185">Reference proteome</keyword>
<protein>
    <submittedName>
        <fullName evidence="2">Uncharacterized protein</fullName>
    </submittedName>
</protein>
<feature type="transmembrane region" description="Helical" evidence="1">
    <location>
        <begin position="116"/>
        <end position="135"/>
    </location>
</feature>
<evidence type="ECO:0000256" key="1">
    <source>
        <dbReference type="SAM" id="Phobius"/>
    </source>
</evidence>
<dbReference type="InParanoid" id="A0A7C8MQU3"/>